<keyword evidence="5 8" id="KW-0028">Amino-acid biosynthesis</keyword>
<dbReference type="EMBL" id="JAUSVL010000001">
    <property type="protein sequence ID" value="MDQ0290050.1"/>
    <property type="molecule type" value="Genomic_DNA"/>
</dbReference>
<dbReference type="CDD" id="cd04878">
    <property type="entry name" value="ACT_AHAS"/>
    <property type="match status" value="1"/>
</dbReference>
<evidence type="ECO:0000259" key="9">
    <source>
        <dbReference type="PROSITE" id="PS51671"/>
    </source>
</evidence>
<dbReference type="RefSeq" id="WP_307261474.1">
    <property type="nucleotide sequence ID" value="NZ_JAUSVL010000001.1"/>
</dbReference>
<dbReference type="InterPro" id="IPR027271">
    <property type="entry name" value="Acetolactate_synth/TF_NikR_C"/>
</dbReference>
<accession>A0AAE4AP17</accession>
<dbReference type="Pfam" id="PF22629">
    <property type="entry name" value="ACT_AHAS_ss"/>
    <property type="match status" value="1"/>
</dbReference>
<dbReference type="EC" id="2.2.1.6" evidence="8"/>
<dbReference type="NCBIfam" id="TIGR00119">
    <property type="entry name" value="acolac_sm"/>
    <property type="match status" value="1"/>
</dbReference>
<dbReference type="SUPFAM" id="SSF55021">
    <property type="entry name" value="ACT-like"/>
    <property type="match status" value="2"/>
</dbReference>
<evidence type="ECO:0000256" key="1">
    <source>
        <dbReference type="ARBA" id="ARBA00004974"/>
    </source>
</evidence>
<protein>
    <recommendedName>
        <fullName evidence="8">Acetolactate synthase small subunit</fullName>
        <shortName evidence="8">AHAS</shortName>
        <shortName evidence="8">ALS</shortName>
        <ecNumber evidence="8">2.2.1.6</ecNumber>
    </recommendedName>
    <alternativeName>
        <fullName evidence="8">Acetohydroxy-acid synthase small subunit</fullName>
    </alternativeName>
</protein>
<dbReference type="GO" id="GO:0005829">
    <property type="term" value="C:cytosol"/>
    <property type="evidence" value="ECO:0007669"/>
    <property type="project" value="TreeGrafter"/>
</dbReference>
<dbReference type="InterPro" id="IPR002912">
    <property type="entry name" value="ACT_dom"/>
</dbReference>
<reference evidence="10" key="1">
    <citation type="submission" date="2023-07" db="EMBL/GenBank/DDBJ databases">
        <title>Genomic Encyclopedia of Type Strains, Phase IV (KMG-IV): sequencing the most valuable type-strain genomes for metagenomic binning, comparative biology and taxonomic classification.</title>
        <authorList>
            <person name="Goeker M."/>
        </authorList>
    </citation>
    <scope>NUCLEOTIDE SEQUENCE</scope>
    <source>
        <strain evidence="10">DSM 24202</strain>
    </source>
</reference>
<dbReference type="GO" id="GO:0009097">
    <property type="term" value="P:isoleucine biosynthetic process"/>
    <property type="evidence" value="ECO:0007669"/>
    <property type="project" value="UniProtKB-UniRule"/>
</dbReference>
<comment type="pathway">
    <text evidence="2 8">Amino-acid biosynthesis; L-valine biosynthesis; L-valine from pyruvate: step 1/4.</text>
</comment>
<dbReference type="Gene3D" id="3.30.70.260">
    <property type="match status" value="1"/>
</dbReference>
<evidence type="ECO:0000313" key="11">
    <source>
        <dbReference type="Proteomes" id="UP001238163"/>
    </source>
</evidence>
<comment type="pathway">
    <text evidence="1 8">Amino-acid biosynthesis; L-isoleucine biosynthesis; L-isoleucine from 2-oxobutanoate: step 1/4.</text>
</comment>
<dbReference type="Proteomes" id="UP001238163">
    <property type="component" value="Unassembled WGS sequence"/>
</dbReference>
<evidence type="ECO:0000256" key="8">
    <source>
        <dbReference type="RuleBase" id="RU368092"/>
    </source>
</evidence>
<evidence type="ECO:0000256" key="3">
    <source>
        <dbReference type="ARBA" id="ARBA00006341"/>
    </source>
</evidence>
<evidence type="ECO:0000256" key="7">
    <source>
        <dbReference type="ARBA" id="ARBA00048670"/>
    </source>
</evidence>
<comment type="caution">
    <text evidence="10">The sequence shown here is derived from an EMBL/GenBank/DDBJ whole genome shotgun (WGS) entry which is preliminary data.</text>
</comment>
<dbReference type="InterPro" id="IPR004789">
    <property type="entry name" value="Acetalactate_synth_ssu"/>
</dbReference>
<evidence type="ECO:0000256" key="6">
    <source>
        <dbReference type="ARBA" id="ARBA00023304"/>
    </source>
</evidence>
<name>A0AAE4AP17_9BACT</name>
<dbReference type="PROSITE" id="PS51671">
    <property type="entry name" value="ACT"/>
    <property type="match status" value="1"/>
</dbReference>
<comment type="catalytic activity">
    <reaction evidence="7 8">
        <text>2 pyruvate + H(+) = (2S)-2-acetolactate + CO2</text>
        <dbReference type="Rhea" id="RHEA:25249"/>
        <dbReference type="ChEBI" id="CHEBI:15361"/>
        <dbReference type="ChEBI" id="CHEBI:15378"/>
        <dbReference type="ChEBI" id="CHEBI:16526"/>
        <dbReference type="ChEBI" id="CHEBI:58476"/>
        <dbReference type="EC" id="2.2.1.6"/>
    </reaction>
</comment>
<dbReference type="InterPro" id="IPR019455">
    <property type="entry name" value="Acetolactate_synth_ssu_C"/>
</dbReference>
<dbReference type="GO" id="GO:1990610">
    <property type="term" value="F:acetolactate synthase regulator activity"/>
    <property type="evidence" value="ECO:0007669"/>
    <property type="project" value="UniProtKB-UniRule"/>
</dbReference>
<dbReference type="GO" id="GO:0003984">
    <property type="term" value="F:acetolactate synthase activity"/>
    <property type="evidence" value="ECO:0007669"/>
    <property type="project" value="UniProtKB-UniRule"/>
</dbReference>
<dbReference type="NCBIfam" id="NF008864">
    <property type="entry name" value="PRK11895.1"/>
    <property type="match status" value="1"/>
</dbReference>
<evidence type="ECO:0000256" key="5">
    <source>
        <dbReference type="ARBA" id="ARBA00022605"/>
    </source>
</evidence>
<dbReference type="FunFam" id="3.30.70.1150:FF:000001">
    <property type="entry name" value="Acetolactate synthase small subunit"/>
    <property type="match status" value="1"/>
</dbReference>
<dbReference type="Pfam" id="PF10369">
    <property type="entry name" value="ALS_ss_C"/>
    <property type="match status" value="1"/>
</dbReference>
<keyword evidence="6 8" id="KW-0100">Branched-chain amino acid biosynthesis</keyword>
<proteinExistence type="inferred from homology"/>
<dbReference type="InterPro" id="IPR039557">
    <property type="entry name" value="AHAS_ACT"/>
</dbReference>
<comment type="subunit">
    <text evidence="4 8">Dimer of large and small chains.</text>
</comment>
<comment type="function">
    <text evidence="8">Catalyzes the conversion of 2 pyruvate molecules into acetolactate in the first common step of the biosynthetic pathway of the branched-amino acids such as leucine, isoleucine, and valine.</text>
</comment>
<evidence type="ECO:0000313" key="10">
    <source>
        <dbReference type="EMBL" id="MDQ0290050.1"/>
    </source>
</evidence>
<dbReference type="AlphaFoldDB" id="A0AAE4AP17"/>
<evidence type="ECO:0000256" key="4">
    <source>
        <dbReference type="ARBA" id="ARBA00011744"/>
    </source>
</evidence>
<comment type="similarity">
    <text evidence="3 8">Belongs to the acetolactate synthase small subunit family.</text>
</comment>
<dbReference type="InterPro" id="IPR045865">
    <property type="entry name" value="ACT-like_dom_sf"/>
</dbReference>
<gene>
    <name evidence="10" type="ORF">J3R75_002157</name>
</gene>
<feature type="domain" description="ACT" evidence="9">
    <location>
        <begin position="7"/>
        <end position="81"/>
    </location>
</feature>
<keyword evidence="8 10" id="KW-0808">Transferase</keyword>
<dbReference type="PANTHER" id="PTHR30239">
    <property type="entry name" value="ACETOLACTATE SYNTHASE SMALL SUBUNIT"/>
    <property type="match status" value="1"/>
</dbReference>
<dbReference type="PANTHER" id="PTHR30239:SF0">
    <property type="entry name" value="ACETOLACTATE SYNTHASE SMALL SUBUNIT 1, CHLOROPLASTIC"/>
    <property type="match status" value="1"/>
</dbReference>
<dbReference type="InterPro" id="IPR054480">
    <property type="entry name" value="AHAS_small-like_ACT"/>
</dbReference>
<organism evidence="10 11">
    <name type="scientific">Oligosphaera ethanolica</name>
    <dbReference type="NCBI Taxonomy" id="760260"/>
    <lineage>
        <taxon>Bacteria</taxon>
        <taxon>Pseudomonadati</taxon>
        <taxon>Lentisphaerota</taxon>
        <taxon>Oligosphaeria</taxon>
        <taxon>Oligosphaerales</taxon>
        <taxon>Oligosphaeraceae</taxon>
        <taxon>Oligosphaera</taxon>
    </lineage>
</organism>
<keyword evidence="11" id="KW-1185">Reference proteome</keyword>
<dbReference type="GO" id="GO:0009099">
    <property type="term" value="P:L-valine biosynthetic process"/>
    <property type="evidence" value="ECO:0007669"/>
    <property type="project" value="UniProtKB-UniRule"/>
</dbReference>
<sequence>MNPDEFILSMLVNNEAGVLTRVSGLFARRAFNIDSLSVGVTSDPHISRITITARGDDYVKTQIVRQLEKLHDVKIVELMPTTSTVMRELVLIKLNIAQKSRAGLMEAVAVFRAKVVDLNNDSVTLEITGERSKCDAFVEYLRPFGIAELCRTGLTAISRGRKTLKMDAESAQHN</sequence>
<dbReference type="Gene3D" id="3.30.70.1150">
    <property type="entry name" value="ACT-like. Chain A, domain 2"/>
    <property type="match status" value="1"/>
</dbReference>
<evidence type="ECO:0000256" key="2">
    <source>
        <dbReference type="ARBA" id="ARBA00005025"/>
    </source>
</evidence>